<proteinExistence type="predicted"/>
<reference evidence="1 2" key="1">
    <citation type="submission" date="2019-07" db="EMBL/GenBank/DDBJ databases">
        <title>Whole genome shotgun sequence of Cerasibacillus quisquiliarum NBRC 102429.</title>
        <authorList>
            <person name="Hosoyama A."/>
            <person name="Uohara A."/>
            <person name="Ohji S."/>
            <person name="Ichikawa N."/>
        </authorList>
    </citation>
    <scope>NUCLEOTIDE SEQUENCE [LARGE SCALE GENOMIC DNA]</scope>
    <source>
        <strain evidence="1 2">NBRC 102429</strain>
    </source>
</reference>
<dbReference type="InterPro" id="IPR020115">
    <property type="entry name" value="Fin"/>
</dbReference>
<sequence length="76" mass="9042">MAIIYNCRHCGSEIGRLNQRFIDTLQLGWNHLSLEDRKKMIHYEPNGDVSIQSICEDCQETLGRYPEYHELDFFIH</sequence>
<dbReference type="EMBL" id="BJXW01000013">
    <property type="protein sequence ID" value="GEN31280.1"/>
    <property type="molecule type" value="Genomic_DNA"/>
</dbReference>
<evidence type="ECO:0000313" key="1">
    <source>
        <dbReference type="EMBL" id="GEN31280.1"/>
    </source>
</evidence>
<protein>
    <submittedName>
        <fullName evidence="1">Anti-sigma-F factor Fin</fullName>
    </submittedName>
</protein>
<name>A0A511UXB7_9BACI</name>
<dbReference type="GO" id="GO:0010468">
    <property type="term" value="P:regulation of gene expression"/>
    <property type="evidence" value="ECO:0007669"/>
    <property type="project" value="InterPro"/>
</dbReference>
<dbReference type="AlphaFoldDB" id="A0A511UXB7"/>
<organism evidence="1 2">
    <name type="scientific">Cerasibacillus quisquiliarum</name>
    <dbReference type="NCBI Taxonomy" id="227865"/>
    <lineage>
        <taxon>Bacteria</taxon>
        <taxon>Bacillati</taxon>
        <taxon>Bacillota</taxon>
        <taxon>Bacilli</taxon>
        <taxon>Bacillales</taxon>
        <taxon>Bacillaceae</taxon>
        <taxon>Cerasibacillus</taxon>
    </lineage>
</organism>
<gene>
    <name evidence="1" type="primary">fin</name>
    <name evidence="1" type="ORF">CQU01_15180</name>
</gene>
<evidence type="ECO:0000313" key="2">
    <source>
        <dbReference type="Proteomes" id="UP000321491"/>
    </source>
</evidence>
<dbReference type="Pfam" id="PF10955">
    <property type="entry name" value="Fin"/>
    <property type="match status" value="1"/>
</dbReference>
<dbReference type="OrthoDB" id="2084556at2"/>
<comment type="caution">
    <text evidence="1">The sequence shown here is derived from an EMBL/GenBank/DDBJ whole genome shotgun (WGS) entry which is preliminary data.</text>
</comment>
<accession>A0A511UXB7</accession>
<dbReference type="Proteomes" id="UP000321491">
    <property type="component" value="Unassembled WGS sequence"/>
</dbReference>
<dbReference type="RefSeq" id="WP_146937319.1">
    <property type="nucleotide sequence ID" value="NZ_BJXW01000013.1"/>
</dbReference>
<keyword evidence="2" id="KW-1185">Reference proteome</keyword>